<feature type="non-terminal residue" evidence="2">
    <location>
        <position position="1"/>
    </location>
</feature>
<dbReference type="AlphaFoldDB" id="A0AA89AVZ8"/>
<gene>
    <name evidence="2" type="ORF">RJ639_008755</name>
</gene>
<evidence type="ECO:0000313" key="3">
    <source>
        <dbReference type="Proteomes" id="UP001188597"/>
    </source>
</evidence>
<organism evidence="2 3">
    <name type="scientific">Escallonia herrerae</name>
    <dbReference type="NCBI Taxonomy" id="1293975"/>
    <lineage>
        <taxon>Eukaryota</taxon>
        <taxon>Viridiplantae</taxon>
        <taxon>Streptophyta</taxon>
        <taxon>Embryophyta</taxon>
        <taxon>Tracheophyta</taxon>
        <taxon>Spermatophyta</taxon>
        <taxon>Magnoliopsida</taxon>
        <taxon>eudicotyledons</taxon>
        <taxon>Gunneridae</taxon>
        <taxon>Pentapetalae</taxon>
        <taxon>asterids</taxon>
        <taxon>campanulids</taxon>
        <taxon>Escalloniales</taxon>
        <taxon>Escalloniaceae</taxon>
        <taxon>Escallonia</taxon>
    </lineage>
</organism>
<accession>A0AA89AVZ8</accession>
<keyword evidence="3" id="KW-1185">Reference proteome</keyword>
<protein>
    <recommendedName>
        <fullName evidence="1">Exostosin GT47 domain-containing protein</fullName>
    </recommendedName>
</protein>
<dbReference type="Pfam" id="PF03016">
    <property type="entry name" value="Exostosin_GT47"/>
    <property type="match status" value="1"/>
</dbReference>
<evidence type="ECO:0000313" key="2">
    <source>
        <dbReference type="EMBL" id="KAK3013576.1"/>
    </source>
</evidence>
<comment type="caution">
    <text evidence="2">The sequence shown here is derived from an EMBL/GenBank/DDBJ whole genome shotgun (WGS) entry which is preliminary data.</text>
</comment>
<sequence>MRALRTVENKSDPCGGRYIYVHDLPPRFNEDMLKQCRSLSLWTNMCKRPEWSIMGGKDHFLVAGRITWDFRRASDEETDWGNKLLFLPAAKNMSMLVVESSPWNANDFDTWLNTNGPGNFVLCMVVSSSSGKKPTESVNTRSATKFQTSKPLPSLFGLHSTLVPKKGLENRISQWSDKPLVPFSTTRFVILRSPVLASPYLKAGGRQPATIVCHALAPICSHLSSPHSRDLASLLG</sequence>
<dbReference type="InterPro" id="IPR040911">
    <property type="entry name" value="Exostosin_GT47"/>
</dbReference>
<reference evidence="2" key="1">
    <citation type="submission" date="2022-12" db="EMBL/GenBank/DDBJ databases">
        <title>Draft genome assemblies for two species of Escallonia (Escalloniales).</title>
        <authorList>
            <person name="Chanderbali A."/>
            <person name="Dervinis C."/>
            <person name="Anghel I."/>
            <person name="Soltis D."/>
            <person name="Soltis P."/>
            <person name="Zapata F."/>
        </authorList>
    </citation>
    <scope>NUCLEOTIDE SEQUENCE</scope>
    <source>
        <strain evidence="2">UCBG64.0493</strain>
        <tissue evidence="2">Leaf</tissue>
    </source>
</reference>
<evidence type="ECO:0000259" key="1">
    <source>
        <dbReference type="Pfam" id="PF03016"/>
    </source>
</evidence>
<dbReference type="Proteomes" id="UP001188597">
    <property type="component" value="Unassembled WGS sequence"/>
</dbReference>
<name>A0AA89AVZ8_9ASTE</name>
<feature type="domain" description="Exostosin GT47" evidence="1">
    <location>
        <begin position="47"/>
        <end position="109"/>
    </location>
</feature>
<dbReference type="EMBL" id="JAVXUP010001288">
    <property type="protein sequence ID" value="KAK3013576.1"/>
    <property type="molecule type" value="Genomic_DNA"/>
</dbReference>
<proteinExistence type="predicted"/>